<feature type="region of interest" description="Disordered" evidence="1">
    <location>
        <begin position="121"/>
        <end position="142"/>
    </location>
</feature>
<sequence>MFQWGSAGVPGESRATLTLLRGADFGPPPSPFCSSVQPRVFLMCPEGQIPRSHCLDSRRRCGERDPLAPLDSLLLCFFRARSSGLCSTLSVLPRSSEYPLAPAPSLAKSLRSRSLLFLERSRSSQHWPRVHTRDPGCAGPTK</sequence>
<keyword evidence="3" id="KW-1185">Reference proteome</keyword>
<dbReference type="EMBL" id="JANPWB010000013">
    <property type="protein sequence ID" value="KAJ1106263.1"/>
    <property type="molecule type" value="Genomic_DNA"/>
</dbReference>
<evidence type="ECO:0000256" key="1">
    <source>
        <dbReference type="SAM" id="MobiDB-lite"/>
    </source>
</evidence>
<proteinExistence type="predicted"/>
<protein>
    <submittedName>
        <fullName evidence="2">Uncharacterized protein</fullName>
    </submittedName>
</protein>
<dbReference type="Proteomes" id="UP001066276">
    <property type="component" value="Chromosome 9"/>
</dbReference>
<evidence type="ECO:0000313" key="3">
    <source>
        <dbReference type="Proteomes" id="UP001066276"/>
    </source>
</evidence>
<evidence type="ECO:0000313" key="2">
    <source>
        <dbReference type="EMBL" id="KAJ1106263.1"/>
    </source>
</evidence>
<gene>
    <name evidence="2" type="ORF">NDU88_003666</name>
</gene>
<dbReference type="AlphaFoldDB" id="A0AAV7MW90"/>
<organism evidence="2 3">
    <name type="scientific">Pleurodeles waltl</name>
    <name type="common">Iberian ribbed newt</name>
    <dbReference type="NCBI Taxonomy" id="8319"/>
    <lineage>
        <taxon>Eukaryota</taxon>
        <taxon>Metazoa</taxon>
        <taxon>Chordata</taxon>
        <taxon>Craniata</taxon>
        <taxon>Vertebrata</taxon>
        <taxon>Euteleostomi</taxon>
        <taxon>Amphibia</taxon>
        <taxon>Batrachia</taxon>
        <taxon>Caudata</taxon>
        <taxon>Salamandroidea</taxon>
        <taxon>Salamandridae</taxon>
        <taxon>Pleurodelinae</taxon>
        <taxon>Pleurodeles</taxon>
    </lineage>
</organism>
<name>A0AAV7MW90_PLEWA</name>
<comment type="caution">
    <text evidence="2">The sequence shown here is derived from an EMBL/GenBank/DDBJ whole genome shotgun (WGS) entry which is preliminary data.</text>
</comment>
<reference evidence="2" key="1">
    <citation type="journal article" date="2022" name="bioRxiv">
        <title>Sequencing and chromosome-scale assembly of the giantPleurodeles waltlgenome.</title>
        <authorList>
            <person name="Brown T."/>
            <person name="Elewa A."/>
            <person name="Iarovenko S."/>
            <person name="Subramanian E."/>
            <person name="Araus A.J."/>
            <person name="Petzold A."/>
            <person name="Susuki M."/>
            <person name="Suzuki K.-i.T."/>
            <person name="Hayashi T."/>
            <person name="Toyoda A."/>
            <person name="Oliveira C."/>
            <person name="Osipova E."/>
            <person name="Leigh N.D."/>
            <person name="Simon A."/>
            <person name="Yun M.H."/>
        </authorList>
    </citation>
    <scope>NUCLEOTIDE SEQUENCE</scope>
    <source>
        <strain evidence="2">20211129_DDA</strain>
        <tissue evidence="2">Liver</tissue>
    </source>
</reference>
<accession>A0AAV7MW90</accession>